<name>X0SQB3_9ZZZZ</name>
<dbReference type="AlphaFoldDB" id="X0SQB3"/>
<evidence type="ECO:0008006" key="2">
    <source>
        <dbReference type="Google" id="ProtNLM"/>
    </source>
</evidence>
<feature type="non-terminal residue" evidence="1">
    <location>
        <position position="130"/>
    </location>
</feature>
<evidence type="ECO:0000313" key="1">
    <source>
        <dbReference type="EMBL" id="GAF78062.1"/>
    </source>
</evidence>
<dbReference type="Gene3D" id="3.30.565.10">
    <property type="entry name" value="Histidine kinase-like ATPase, C-terminal domain"/>
    <property type="match status" value="1"/>
</dbReference>
<dbReference type="Pfam" id="PF13589">
    <property type="entry name" value="HATPase_c_3"/>
    <property type="match status" value="1"/>
</dbReference>
<dbReference type="SUPFAM" id="SSF55874">
    <property type="entry name" value="ATPase domain of HSP90 chaperone/DNA topoisomerase II/histidine kinase"/>
    <property type="match status" value="1"/>
</dbReference>
<reference evidence="1" key="1">
    <citation type="journal article" date="2014" name="Front. Microbiol.">
        <title>High frequency of phylogenetically diverse reductive dehalogenase-homologous genes in deep subseafloor sedimentary metagenomes.</title>
        <authorList>
            <person name="Kawai M."/>
            <person name="Futagami T."/>
            <person name="Toyoda A."/>
            <person name="Takaki Y."/>
            <person name="Nishi S."/>
            <person name="Hori S."/>
            <person name="Arai W."/>
            <person name="Tsubouchi T."/>
            <person name="Morono Y."/>
            <person name="Uchiyama I."/>
            <person name="Ito T."/>
            <person name="Fujiyama A."/>
            <person name="Inagaki F."/>
            <person name="Takami H."/>
        </authorList>
    </citation>
    <scope>NUCLEOTIDE SEQUENCE</scope>
    <source>
        <strain evidence="1">Expedition CK06-06</strain>
    </source>
</reference>
<dbReference type="InterPro" id="IPR036890">
    <property type="entry name" value="HATPase_C_sf"/>
</dbReference>
<dbReference type="EMBL" id="BARS01004427">
    <property type="protein sequence ID" value="GAF78062.1"/>
    <property type="molecule type" value="Genomic_DNA"/>
</dbReference>
<comment type="caution">
    <text evidence="1">The sequence shown here is derived from an EMBL/GenBank/DDBJ whole genome shotgun (WGS) entry which is preliminary data.</text>
</comment>
<sequence length="130" mass="14756">MKTSKEDGEMNVTFKFSGKVARILGRESIANKVTALSELIKNAYDSDSDKITIGMYNLRESDKARIIIRDDGDGMSYKEFIDKWMVVGTDAKEREPHSKKGRRRVGEKGVGRFSVERLSHEVVIKTERKG</sequence>
<protein>
    <recommendedName>
        <fullName evidence="2">Histidine kinase/HSP90-like ATPase domain-containing protein</fullName>
    </recommendedName>
</protein>
<accession>X0SQB3</accession>
<proteinExistence type="predicted"/>
<organism evidence="1">
    <name type="scientific">marine sediment metagenome</name>
    <dbReference type="NCBI Taxonomy" id="412755"/>
    <lineage>
        <taxon>unclassified sequences</taxon>
        <taxon>metagenomes</taxon>
        <taxon>ecological metagenomes</taxon>
    </lineage>
</organism>
<gene>
    <name evidence="1" type="ORF">S01H1_08652</name>
</gene>